<evidence type="ECO:0000313" key="2">
    <source>
        <dbReference type="EMBL" id="GAA0139034.1"/>
    </source>
</evidence>
<comment type="caution">
    <text evidence="2">The sequence shown here is derived from an EMBL/GenBank/DDBJ whole genome shotgun (WGS) entry which is preliminary data.</text>
</comment>
<organism evidence="2 3">
    <name type="scientific">Lithospermum erythrorhizon</name>
    <name type="common">Purple gromwell</name>
    <name type="synonym">Lithospermum officinale var. erythrorhizon</name>
    <dbReference type="NCBI Taxonomy" id="34254"/>
    <lineage>
        <taxon>Eukaryota</taxon>
        <taxon>Viridiplantae</taxon>
        <taxon>Streptophyta</taxon>
        <taxon>Embryophyta</taxon>
        <taxon>Tracheophyta</taxon>
        <taxon>Spermatophyta</taxon>
        <taxon>Magnoliopsida</taxon>
        <taxon>eudicotyledons</taxon>
        <taxon>Gunneridae</taxon>
        <taxon>Pentapetalae</taxon>
        <taxon>asterids</taxon>
        <taxon>lamiids</taxon>
        <taxon>Boraginales</taxon>
        <taxon>Boraginaceae</taxon>
        <taxon>Boraginoideae</taxon>
        <taxon>Lithospermeae</taxon>
        <taxon>Lithospermum</taxon>
    </lineage>
</organism>
<proteinExistence type="predicted"/>
<sequence>MQFLHSREEHWSQGSIWAPRVRYPFDIQNKTFTPIDLEWFEKRIGPYLPSSESLGVPSETGRLGQSVEGAVRRR</sequence>
<dbReference type="EMBL" id="BAABME010029957">
    <property type="protein sequence ID" value="GAA0139034.1"/>
    <property type="molecule type" value="Genomic_DNA"/>
</dbReference>
<reference evidence="2 3" key="1">
    <citation type="submission" date="2024-01" db="EMBL/GenBank/DDBJ databases">
        <title>The complete chloroplast genome sequence of Lithospermum erythrorhizon: insights into the phylogenetic relationship among Boraginaceae species and the maternal lineages of purple gromwells.</title>
        <authorList>
            <person name="Okada T."/>
            <person name="Watanabe K."/>
        </authorList>
    </citation>
    <scope>NUCLEOTIDE SEQUENCE [LARGE SCALE GENOMIC DNA]</scope>
</reference>
<evidence type="ECO:0000256" key="1">
    <source>
        <dbReference type="SAM" id="MobiDB-lite"/>
    </source>
</evidence>
<protein>
    <submittedName>
        <fullName evidence="2">Uncharacterized protein</fullName>
    </submittedName>
</protein>
<gene>
    <name evidence="2" type="ORF">LIER_42561</name>
</gene>
<keyword evidence="3" id="KW-1185">Reference proteome</keyword>
<evidence type="ECO:0000313" key="3">
    <source>
        <dbReference type="Proteomes" id="UP001454036"/>
    </source>
</evidence>
<dbReference type="AlphaFoldDB" id="A0AAV3NI49"/>
<name>A0AAV3NI49_LITER</name>
<dbReference type="Proteomes" id="UP001454036">
    <property type="component" value="Unassembled WGS sequence"/>
</dbReference>
<feature type="region of interest" description="Disordered" evidence="1">
    <location>
        <begin position="50"/>
        <end position="74"/>
    </location>
</feature>
<accession>A0AAV3NI49</accession>